<dbReference type="EMBL" id="LCZI01001367">
    <property type="protein sequence ID" value="KKZ61071.1"/>
    <property type="molecule type" value="Genomic_DNA"/>
</dbReference>
<proteinExistence type="predicted"/>
<comment type="caution">
    <text evidence="1">The sequence shown here is derived from an EMBL/GenBank/DDBJ whole genome shotgun (WGS) entry which is preliminary data.</text>
</comment>
<sequence length="193" mass="21169">MSSLTSGQVFTGAKWNYQIVNALTGDGTHSSTVFKAKVLQKDGVLDAPQWFATLHQAGESLKRECEIYRLPSIASGACSRKMYDVIANPMNIGNSDDGSIPYVAFEWLETTLQDVKYQPSMHIYAIIRTVAKTALTSCAILADRQLVNTGRTPDLKKGWHSLISLDYKPANFLLSGIETDDITAKVGDLGHNE</sequence>
<dbReference type="Proteomes" id="UP000034164">
    <property type="component" value="Unassembled WGS sequence"/>
</dbReference>
<name>A0A0G2J7M3_9EURO</name>
<reference evidence="2" key="1">
    <citation type="journal article" date="2015" name="PLoS Genet.">
        <title>The dynamic genome and transcriptome of the human fungal pathogen Blastomyces and close relative Emmonsia.</title>
        <authorList>
            <person name="Munoz J.F."/>
            <person name="Gauthier G.M."/>
            <person name="Desjardins C.A."/>
            <person name="Gallo J.E."/>
            <person name="Holder J."/>
            <person name="Sullivan T.D."/>
            <person name="Marty A.J."/>
            <person name="Carmen J.C."/>
            <person name="Chen Z."/>
            <person name="Ding L."/>
            <person name="Gujja S."/>
            <person name="Magrini V."/>
            <person name="Misas E."/>
            <person name="Mitreva M."/>
            <person name="Priest M."/>
            <person name="Saif S."/>
            <person name="Whiston E.A."/>
            <person name="Young S."/>
            <person name="Zeng Q."/>
            <person name="Goldman W.E."/>
            <person name="Mardis E.R."/>
            <person name="Taylor J.W."/>
            <person name="McEwen J.G."/>
            <person name="Clay O.K."/>
            <person name="Klein B.S."/>
            <person name="Cuomo C.A."/>
        </authorList>
    </citation>
    <scope>NUCLEOTIDE SEQUENCE [LARGE SCALE GENOMIC DNA]</scope>
    <source>
        <strain evidence="2">UAMH 3008</strain>
    </source>
</reference>
<dbReference type="VEuPathDB" id="FungiDB:EMCG_04315"/>
<evidence type="ECO:0008006" key="3">
    <source>
        <dbReference type="Google" id="ProtNLM"/>
    </source>
</evidence>
<organism evidence="1 2">
    <name type="scientific">[Emmonsia] crescens</name>
    <dbReference type="NCBI Taxonomy" id="73230"/>
    <lineage>
        <taxon>Eukaryota</taxon>
        <taxon>Fungi</taxon>
        <taxon>Dikarya</taxon>
        <taxon>Ascomycota</taxon>
        <taxon>Pezizomycotina</taxon>
        <taxon>Eurotiomycetes</taxon>
        <taxon>Eurotiomycetidae</taxon>
        <taxon>Onygenales</taxon>
        <taxon>Ajellomycetaceae</taxon>
        <taxon>Emergomyces</taxon>
    </lineage>
</organism>
<dbReference type="AlphaFoldDB" id="A0A0G2J7M3"/>
<evidence type="ECO:0000313" key="1">
    <source>
        <dbReference type="EMBL" id="KKZ61071.1"/>
    </source>
</evidence>
<dbReference type="OrthoDB" id="4184546at2759"/>
<protein>
    <recommendedName>
        <fullName evidence="3">Protein kinase domain-containing protein</fullName>
    </recommendedName>
</protein>
<gene>
    <name evidence="1" type="ORF">EMCG_04315</name>
</gene>
<accession>A0A0G2J7M3</accession>
<evidence type="ECO:0000313" key="2">
    <source>
        <dbReference type="Proteomes" id="UP000034164"/>
    </source>
</evidence>